<evidence type="ECO:0000256" key="7">
    <source>
        <dbReference type="SAM" id="MobiDB-lite"/>
    </source>
</evidence>
<keyword evidence="1" id="KW-0547">Nucleotide-binding</keyword>
<dbReference type="Gene3D" id="3.40.50.300">
    <property type="entry name" value="P-loop containing nucleotide triphosphate hydrolases"/>
    <property type="match status" value="1"/>
</dbReference>
<dbReference type="SUPFAM" id="SSF46689">
    <property type="entry name" value="Homeodomain-like"/>
    <property type="match status" value="1"/>
</dbReference>
<dbReference type="Gene3D" id="3.40.50.2300">
    <property type="match status" value="1"/>
</dbReference>
<dbReference type="InterPro" id="IPR009057">
    <property type="entry name" value="Homeodomain-like_sf"/>
</dbReference>
<proteinExistence type="predicted"/>
<dbReference type="Gene3D" id="1.10.10.60">
    <property type="entry name" value="Homeodomain-like"/>
    <property type="match status" value="1"/>
</dbReference>
<dbReference type="InterPro" id="IPR025944">
    <property type="entry name" value="Sigma_54_int_dom_CS"/>
</dbReference>
<evidence type="ECO:0000259" key="8">
    <source>
        <dbReference type="PROSITE" id="PS50045"/>
    </source>
</evidence>
<keyword evidence="4" id="KW-0238">DNA-binding</keyword>
<dbReference type="SMART" id="SM00382">
    <property type="entry name" value="AAA"/>
    <property type="match status" value="1"/>
</dbReference>
<organism evidence="10 11">
    <name type="scientific">Paraglaciecola algarum</name>
    <dbReference type="NCBI Taxonomy" id="3050085"/>
    <lineage>
        <taxon>Bacteria</taxon>
        <taxon>Pseudomonadati</taxon>
        <taxon>Pseudomonadota</taxon>
        <taxon>Gammaproteobacteria</taxon>
        <taxon>Alteromonadales</taxon>
        <taxon>Alteromonadaceae</taxon>
        <taxon>Paraglaciecola</taxon>
    </lineage>
</organism>
<dbReference type="Gene3D" id="1.10.8.60">
    <property type="match status" value="1"/>
</dbReference>
<dbReference type="PROSITE" id="PS00676">
    <property type="entry name" value="SIGMA54_INTERACT_2"/>
    <property type="match status" value="1"/>
</dbReference>
<dbReference type="SUPFAM" id="SSF52540">
    <property type="entry name" value="P-loop containing nucleoside triphosphate hydrolases"/>
    <property type="match status" value="1"/>
</dbReference>
<dbReference type="InterPro" id="IPR058031">
    <property type="entry name" value="AAA_lid_NorR"/>
</dbReference>
<dbReference type="PROSITE" id="PS50110">
    <property type="entry name" value="RESPONSE_REGULATORY"/>
    <property type="match status" value="1"/>
</dbReference>
<keyword evidence="3" id="KW-0805">Transcription regulation</keyword>
<feature type="domain" description="Sigma-54 factor interaction" evidence="8">
    <location>
        <begin position="153"/>
        <end position="382"/>
    </location>
</feature>
<dbReference type="CDD" id="cd17569">
    <property type="entry name" value="REC_HupR-like"/>
    <property type="match status" value="1"/>
</dbReference>
<feature type="region of interest" description="Disordered" evidence="7">
    <location>
        <begin position="414"/>
        <end position="444"/>
    </location>
</feature>
<comment type="caution">
    <text evidence="10">The sequence shown here is derived from an EMBL/GenBank/DDBJ whole genome shotgun (WGS) entry which is preliminary data.</text>
</comment>
<dbReference type="Pfam" id="PF00158">
    <property type="entry name" value="Sigma54_activat"/>
    <property type="match status" value="1"/>
</dbReference>
<keyword evidence="2" id="KW-0067">ATP-binding</keyword>
<dbReference type="InterPro" id="IPR011006">
    <property type="entry name" value="CheY-like_superfamily"/>
</dbReference>
<dbReference type="SMART" id="SM00448">
    <property type="entry name" value="REC"/>
    <property type="match status" value="1"/>
</dbReference>
<dbReference type="Pfam" id="PF25601">
    <property type="entry name" value="AAA_lid_14"/>
    <property type="match status" value="1"/>
</dbReference>
<keyword evidence="6" id="KW-0597">Phosphoprotein</keyword>
<dbReference type="Pfam" id="PF00072">
    <property type="entry name" value="Response_reg"/>
    <property type="match status" value="1"/>
</dbReference>
<evidence type="ECO:0000313" key="11">
    <source>
        <dbReference type="Proteomes" id="UP001521137"/>
    </source>
</evidence>
<dbReference type="PANTHER" id="PTHR32071">
    <property type="entry name" value="TRANSCRIPTIONAL REGULATORY PROTEIN"/>
    <property type="match status" value="1"/>
</dbReference>
<feature type="modified residue" description="4-aspartylphosphate" evidence="6">
    <location>
        <position position="57"/>
    </location>
</feature>
<keyword evidence="11" id="KW-1185">Reference proteome</keyword>
<dbReference type="Proteomes" id="UP001521137">
    <property type="component" value="Unassembled WGS sequence"/>
</dbReference>
<dbReference type="CDD" id="cd00009">
    <property type="entry name" value="AAA"/>
    <property type="match status" value="1"/>
</dbReference>
<evidence type="ECO:0000256" key="4">
    <source>
        <dbReference type="ARBA" id="ARBA00023125"/>
    </source>
</evidence>
<evidence type="ECO:0000256" key="1">
    <source>
        <dbReference type="ARBA" id="ARBA00022741"/>
    </source>
</evidence>
<dbReference type="PANTHER" id="PTHR32071:SF117">
    <property type="entry name" value="PTS-DEPENDENT DIHYDROXYACETONE KINASE OPERON REGULATORY PROTEIN-RELATED"/>
    <property type="match status" value="1"/>
</dbReference>
<name>A0ABS9D9L7_9ALTE</name>
<dbReference type="SUPFAM" id="SSF52172">
    <property type="entry name" value="CheY-like"/>
    <property type="match status" value="1"/>
</dbReference>
<evidence type="ECO:0000259" key="9">
    <source>
        <dbReference type="PROSITE" id="PS50110"/>
    </source>
</evidence>
<dbReference type="InterPro" id="IPR001789">
    <property type="entry name" value="Sig_transdc_resp-reg_receiver"/>
</dbReference>
<dbReference type="Pfam" id="PF02954">
    <property type="entry name" value="HTH_8"/>
    <property type="match status" value="1"/>
</dbReference>
<dbReference type="InterPro" id="IPR003593">
    <property type="entry name" value="AAA+_ATPase"/>
</dbReference>
<evidence type="ECO:0000256" key="2">
    <source>
        <dbReference type="ARBA" id="ARBA00022840"/>
    </source>
</evidence>
<feature type="compositionally biased region" description="Polar residues" evidence="7">
    <location>
        <begin position="414"/>
        <end position="439"/>
    </location>
</feature>
<feature type="domain" description="Response regulatory" evidence="9">
    <location>
        <begin position="8"/>
        <end position="123"/>
    </location>
</feature>
<dbReference type="InterPro" id="IPR002197">
    <property type="entry name" value="HTH_Fis"/>
</dbReference>
<dbReference type="InterPro" id="IPR025943">
    <property type="entry name" value="Sigma_54_int_dom_ATP-bd_2"/>
</dbReference>
<evidence type="ECO:0000256" key="5">
    <source>
        <dbReference type="ARBA" id="ARBA00023163"/>
    </source>
</evidence>
<dbReference type="EMBL" id="JAKGAS010000009">
    <property type="protein sequence ID" value="MCF2949653.1"/>
    <property type="molecule type" value="Genomic_DNA"/>
</dbReference>
<sequence length="493" mass="54948">MSTTSQASILFVDDEEQILGSLKRVVRDMNLEVFTAPSGEAGLTVLEQNNIDIVISDKNMPGMNGNDFLQKVAEQWPETVRIMLTAYTELDDIIKSINSGKIWSYMKKPWDNTELKLNIQQAINYMEVIAERSLLRHTLEQVNTKRKRNFMGFIGQSTKMQFVYNSIEHCAPSHASVFITGPSGAGKELAADAIHKLSPRKDKPLVIINCAAIPQELMESEIFGHVKGAFSGAVANRDGAASLAHEGTLFLDELGEMDISLQAKILRFIQTGTFQRVGSSKTEKVDIRFISATNREPMQAIADGKLREDLYYRLNVISIHLPALNQREKDPSQIAQYFLNRFSDLEQKVFVGLSSAAENLINNYDWPGNVRQLENTIHSAVVMSEGPLMTEENLGRQLQLDKRQVYALISKPNSQTSFDNNAQPTAASPQLAANTSSDSEFSETPHIRSLAEVERAAIEHAIAACDENVVKAASLLEVSPSTLYRKVQQWEDK</sequence>
<dbReference type="PROSITE" id="PS00688">
    <property type="entry name" value="SIGMA54_INTERACT_3"/>
    <property type="match status" value="1"/>
</dbReference>
<dbReference type="InterPro" id="IPR002078">
    <property type="entry name" value="Sigma_54_int"/>
</dbReference>
<dbReference type="RefSeq" id="WP_235313753.1">
    <property type="nucleotide sequence ID" value="NZ_JAKGAS010000009.1"/>
</dbReference>
<dbReference type="PROSITE" id="PS50045">
    <property type="entry name" value="SIGMA54_INTERACT_4"/>
    <property type="match status" value="1"/>
</dbReference>
<accession>A0ABS9D9L7</accession>
<protein>
    <submittedName>
        <fullName evidence="10">Sigma-54 dependent transcriptional regulator</fullName>
    </submittedName>
</protein>
<evidence type="ECO:0000256" key="6">
    <source>
        <dbReference type="PROSITE-ProRule" id="PRU00169"/>
    </source>
</evidence>
<reference evidence="10 11" key="1">
    <citation type="submission" date="2022-01" db="EMBL/GenBank/DDBJ databases">
        <title>Paraglaciecola sp. G1-23.</title>
        <authorList>
            <person name="Jin M.S."/>
            <person name="Han D.M."/>
            <person name="Kim H.M."/>
            <person name="Jeon C.O."/>
        </authorList>
    </citation>
    <scope>NUCLEOTIDE SEQUENCE [LARGE SCALE GENOMIC DNA]</scope>
    <source>
        <strain evidence="10 11">G1-23</strain>
    </source>
</reference>
<keyword evidence="5" id="KW-0804">Transcription</keyword>
<gene>
    <name evidence="10" type="ORF">L0668_16140</name>
</gene>
<evidence type="ECO:0000313" key="10">
    <source>
        <dbReference type="EMBL" id="MCF2949653.1"/>
    </source>
</evidence>
<dbReference type="InterPro" id="IPR027417">
    <property type="entry name" value="P-loop_NTPase"/>
</dbReference>
<evidence type="ECO:0000256" key="3">
    <source>
        <dbReference type="ARBA" id="ARBA00023015"/>
    </source>
</evidence>